<dbReference type="RefSeq" id="WP_369714734.1">
    <property type="nucleotide sequence ID" value="NZ_CP165647.1"/>
</dbReference>
<feature type="transmembrane region" description="Helical" evidence="1">
    <location>
        <begin position="75"/>
        <end position="99"/>
    </location>
</feature>
<dbReference type="AlphaFoldDB" id="A0AB39V0V8"/>
<feature type="transmembrane region" description="Helical" evidence="1">
    <location>
        <begin position="145"/>
        <end position="167"/>
    </location>
</feature>
<gene>
    <name evidence="2" type="ORF">AB8B28_06270</name>
</gene>
<dbReference type="EMBL" id="CP165647">
    <property type="protein sequence ID" value="XDU61267.1"/>
    <property type="molecule type" value="Genomic_DNA"/>
</dbReference>
<reference evidence="2" key="1">
    <citation type="submission" date="2024-07" db="EMBL/GenBank/DDBJ databases">
        <authorList>
            <person name="Li X.-J."/>
            <person name="Wang X."/>
        </authorList>
    </citation>
    <scope>NUCLEOTIDE SEQUENCE</scope>
    <source>
        <strain evidence="2">HSP-536</strain>
    </source>
</reference>
<feature type="transmembrane region" description="Helical" evidence="1">
    <location>
        <begin position="199"/>
        <end position="221"/>
    </location>
</feature>
<organism evidence="2">
    <name type="scientific">Leptotrichia alba</name>
    <dbReference type="NCBI Taxonomy" id="3239304"/>
    <lineage>
        <taxon>Bacteria</taxon>
        <taxon>Fusobacteriati</taxon>
        <taxon>Fusobacteriota</taxon>
        <taxon>Fusobacteriia</taxon>
        <taxon>Fusobacteriales</taxon>
        <taxon>Leptotrichiaceae</taxon>
        <taxon>Leptotrichia</taxon>
    </lineage>
</organism>
<sequence length="283" mass="33140">MNLENIQKKLFERKLDTTEYFKTAFDVYREFLKNNKLLVFLTYLLMLAIIGTDFFNRYLIFKIVIHEDKSPKTVLMLTVFGILELIFSIIQSFLTGYYLKKIVMEIEDKKEFNFKKFILKILRLISIQYCLVLVFMVIVELLKMSSLGIISLILQITVIIIAIKYFLYFEAYYIHDNTGIISSIDYSHQLSKGNRLRKIIPGVILILISIIPVLVIAFGILQVFEMSFWLGIIVVAIFIVGAVFAGIYLQTLSSVIFLNVEYDFLKKREKNNEIEEGYYENKE</sequence>
<dbReference type="KEGG" id="lala:AB8B28_06270"/>
<feature type="transmembrane region" description="Helical" evidence="1">
    <location>
        <begin position="120"/>
        <end position="139"/>
    </location>
</feature>
<keyword evidence="1" id="KW-1133">Transmembrane helix</keyword>
<proteinExistence type="predicted"/>
<keyword evidence="1" id="KW-0812">Transmembrane</keyword>
<feature type="transmembrane region" description="Helical" evidence="1">
    <location>
        <begin position="227"/>
        <end position="260"/>
    </location>
</feature>
<evidence type="ECO:0000313" key="2">
    <source>
        <dbReference type="EMBL" id="XDU61267.1"/>
    </source>
</evidence>
<feature type="transmembrane region" description="Helical" evidence="1">
    <location>
        <begin position="37"/>
        <end position="55"/>
    </location>
</feature>
<evidence type="ECO:0000256" key="1">
    <source>
        <dbReference type="SAM" id="Phobius"/>
    </source>
</evidence>
<protein>
    <submittedName>
        <fullName evidence="2">Uncharacterized protein</fullName>
    </submittedName>
</protein>
<keyword evidence="1" id="KW-0472">Membrane</keyword>
<name>A0AB39V0V8_9FUSO</name>
<accession>A0AB39V0V8</accession>